<dbReference type="RefSeq" id="WP_223406891.1">
    <property type="nucleotide sequence ID" value="NZ_JAGSHT010000013.1"/>
</dbReference>
<evidence type="ECO:0000313" key="2">
    <source>
        <dbReference type="Proteomes" id="UP000826651"/>
    </source>
</evidence>
<dbReference type="Proteomes" id="UP000826651">
    <property type="component" value="Unassembled WGS sequence"/>
</dbReference>
<evidence type="ECO:0000313" key="1">
    <source>
        <dbReference type="EMBL" id="MBZ2197261.1"/>
    </source>
</evidence>
<dbReference type="EMBL" id="JAGSHT010000013">
    <property type="protein sequence ID" value="MBZ2197261.1"/>
    <property type="molecule type" value="Genomic_DNA"/>
</dbReference>
<comment type="caution">
    <text evidence="1">The sequence shown here is derived from an EMBL/GenBank/DDBJ whole genome shotgun (WGS) entry which is preliminary data.</text>
</comment>
<dbReference type="SUPFAM" id="SSF103084">
    <property type="entry name" value="Holliday junction resolvase RusA"/>
    <property type="match status" value="1"/>
</dbReference>
<accession>A0ABS7SDC4</accession>
<dbReference type="Gene3D" id="3.30.1330.70">
    <property type="entry name" value="Holliday junction resolvase RusA"/>
    <property type="match status" value="1"/>
</dbReference>
<keyword evidence="2" id="KW-1185">Reference proteome</keyword>
<proteinExistence type="predicted"/>
<gene>
    <name evidence="1" type="ORF">KCQ71_13935</name>
</gene>
<sequence>MTTLTLAIPAPWWLSSNQRIHRMQVAGRTKIIRAAAARAARTIGRTFEQVHVCAFIQYPTAAKADPPNAWPTVKAMLDGLTDAGIWEDDDSKHVIATEFRREVGKSPRGEYRVRLVLTDQDVPFAAQNTILRDLLVHRGMPDAQIDLCLGGAS</sequence>
<protein>
    <submittedName>
        <fullName evidence="1">Uncharacterized protein</fullName>
    </submittedName>
</protein>
<name>A0ABS7SDC4_9MICO</name>
<reference evidence="1 2" key="1">
    <citation type="submission" date="2021-04" db="EMBL/GenBank/DDBJ databases">
        <title>Ruania sp. nov., isolated from sandy soil of mangrove forest.</title>
        <authorList>
            <person name="Ge X."/>
            <person name="Huang R."/>
            <person name="Liu W."/>
        </authorList>
    </citation>
    <scope>NUCLEOTIDE SEQUENCE [LARGE SCALE GENOMIC DNA]</scope>
    <source>
        <strain evidence="1 2">N2-46</strain>
    </source>
</reference>
<dbReference type="InterPro" id="IPR036614">
    <property type="entry name" value="RusA-like_sf"/>
</dbReference>
<organism evidence="1 2">
    <name type="scientific">Occultella gossypii</name>
    <dbReference type="NCBI Taxonomy" id="2800820"/>
    <lineage>
        <taxon>Bacteria</taxon>
        <taxon>Bacillati</taxon>
        <taxon>Actinomycetota</taxon>
        <taxon>Actinomycetes</taxon>
        <taxon>Micrococcales</taxon>
        <taxon>Ruaniaceae</taxon>
        <taxon>Occultella</taxon>
    </lineage>
</organism>